<feature type="region of interest" description="Disordered" evidence="1">
    <location>
        <begin position="1"/>
        <end position="46"/>
    </location>
</feature>
<sequence>MSNSSSSSRTRSRTRSGSSGGVGGGGSSRSAVAHTTTATTTTTMTRMHPSLVTAPGFFSECVLTFLKARDAVRLGQLGREWRAAMRSEAGEVLVRRALARWPHCQLWRLIERFGGQGTFTILRLAGEKEKLETSARQLHAAFIAAASTLAALELRTRAPLPRSAWPSAVLPPPPGAADAARAGAAFEAFMLAWFHLCATLKATARHRAWRGSATVAALRAGLAAEAAERPGAHADLGARFCKEIYDDFLGVYDHWEGGYIHWDKVPWRRSAIEFFREGMGPAVADAFGFTDTEVARVDLEIRDVHEDAMELVVPKIPAGVPESHWWFRGGSWVRNH</sequence>
<name>A0A7S1TQV8_9STRA</name>
<gene>
    <name evidence="2" type="ORF">PPAR1163_LOCUS1715</name>
</gene>
<evidence type="ECO:0000313" key="2">
    <source>
        <dbReference type="EMBL" id="CAD9243370.1"/>
    </source>
</evidence>
<accession>A0A7S1TQV8</accession>
<feature type="compositionally biased region" description="Low complexity" evidence="1">
    <location>
        <begin position="35"/>
        <end position="45"/>
    </location>
</feature>
<proteinExistence type="predicted"/>
<dbReference type="EMBL" id="HBGJ01002674">
    <property type="protein sequence ID" value="CAD9243370.1"/>
    <property type="molecule type" value="Transcribed_RNA"/>
</dbReference>
<dbReference type="AlphaFoldDB" id="A0A7S1TQV8"/>
<organism evidence="2">
    <name type="scientific">Phaeomonas parva</name>
    <dbReference type="NCBI Taxonomy" id="124430"/>
    <lineage>
        <taxon>Eukaryota</taxon>
        <taxon>Sar</taxon>
        <taxon>Stramenopiles</taxon>
        <taxon>Ochrophyta</taxon>
        <taxon>Pinguiophyceae</taxon>
        <taxon>Pinguiochrysidales</taxon>
        <taxon>Pinguiochrysidaceae</taxon>
        <taxon>Phaeomonas</taxon>
    </lineage>
</organism>
<evidence type="ECO:0000256" key="1">
    <source>
        <dbReference type="SAM" id="MobiDB-lite"/>
    </source>
</evidence>
<reference evidence="2" key="1">
    <citation type="submission" date="2021-01" db="EMBL/GenBank/DDBJ databases">
        <authorList>
            <person name="Corre E."/>
            <person name="Pelletier E."/>
            <person name="Niang G."/>
            <person name="Scheremetjew M."/>
            <person name="Finn R."/>
            <person name="Kale V."/>
            <person name="Holt S."/>
            <person name="Cochrane G."/>
            <person name="Meng A."/>
            <person name="Brown T."/>
            <person name="Cohen L."/>
        </authorList>
    </citation>
    <scope>NUCLEOTIDE SEQUENCE</scope>
    <source>
        <strain evidence="2">CCMP2877</strain>
    </source>
</reference>
<feature type="compositionally biased region" description="Gly residues" evidence="1">
    <location>
        <begin position="18"/>
        <end position="27"/>
    </location>
</feature>
<protein>
    <submittedName>
        <fullName evidence="2">Uncharacterized protein</fullName>
    </submittedName>
</protein>